<dbReference type="AlphaFoldDB" id="A0A5J4Q359"/>
<protein>
    <submittedName>
        <fullName evidence="7">Magnesium and cobalt efflux protein CorC</fullName>
    </submittedName>
</protein>
<dbReference type="InterPro" id="IPR016169">
    <property type="entry name" value="FAD-bd_PCMH_sub2"/>
</dbReference>
<feature type="domain" description="CBS" evidence="6">
    <location>
        <begin position="7"/>
        <end position="64"/>
    </location>
</feature>
<dbReference type="SUPFAM" id="SSF56176">
    <property type="entry name" value="FAD-binding/transporter-associated domain-like"/>
    <property type="match status" value="1"/>
</dbReference>
<evidence type="ECO:0000256" key="2">
    <source>
        <dbReference type="ARBA" id="ARBA00006337"/>
    </source>
</evidence>
<evidence type="ECO:0000256" key="5">
    <source>
        <dbReference type="ARBA" id="ARBA00023122"/>
    </source>
</evidence>
<proteinExistence type="inferred from homology"/>
<organism evidence="7">
    <name type="scientific">termite gut metagenome</name>
    <dbReference type="NCBI Taxonomy" id="433724"/>
    <lineage>
        <taxon>unclassified sequences</taxon>
        <taxon>metagenomes</taxon>
        <taxon>organismal metagenomes</taxon>
    </lineage>
</organism>
<sequence>NFHWQSLIRPAYFVPETKMIDELLREFQANKIHIAIVIDEFGGTSGIVTMEDIIEEIVGEIQDEYDDEERTYTMIDKNTWIFEAKTLLTDFYKVAQLDENRFNKIAGDADTLAGLLLEMKGEFPMLNEKVVYNNCEFEVLALDNRRILKVKLTLLTDATVSKAC</sequence>
<keyword evidence="3" id="KW-1003">Cell membrane</keyword>
<dbReference type="Gene3D" id="3.30.465.10">
    <property type="match status" value="1"/>
</dbReference>
<dbReference type="InterPro" id="IPR044751">
    <property type="entry name" value="Ion_transp-like_CBS"/>
</dbReference>
<dbReference type="InterPro" id="IPR046342">
    <property type="entry name" value="CBS_dom_sf"/>
</dbReference>
<dbReference type="PANTHER" id="PTHR22777:SF32">
    <property type="entry name" value="UPF0053 INNER MEMBRANE PROTEIN YFJD"/>
    <property type="match status" value="1"/>
</dbReference>
<evidence type="ECO:0000256" key="3">
    <source>
        <dbReference type="ARBA" id="ARBA00022475"/>
    </source>
</evidence>
<evidence type="ECO:0000313" key="7">
    <source>
        <dbReference type="EMBL" id="KAA6315324.1"/>
    </source>
</evidence>
<evidence type="ECO:0000259" key="6">
    <source>
        <dbReference type="PROSITE" id="PS51371"/>
    </source>
</evidence>
<dbReference type="Gene3D" id="3.90.1280.20">
    <property type="match status" value="1"/>
</dbReference>
<dbReference type="PROSITE" id="PS51371">
    <property type="entry name" value="CBS"/>
    <property type="match status" value="1"/>
</dbReference>
<dbReference type="PANTHER" id="PTHR22777">
    <property type="entry name" value="HEMOLYSIN-RELATED"/>
    <property type="match status" value="1"/>
</dbReference>
<dbReference type="SMART" id="SM01091">
    <property type="entry name" value="CorC_HlyC"/>
    <property type="match status" value="1"/>
</dbReference>
<gene>
    <name evidence="7" type="ORF">EZS27_034197</name>
</gene>
<accession>A0A5J4Q359</accession>
<dbReference type="EMBL" id="SNRY01005293">
    <property type="protein sequence ID" value="KAA6315324.1"/>
    <property type="molecule type" value="Genomic_DNA"/>
</dbReference>
<keyword evidence="3" id="KW-0472">Membrane</keyword>
<name>A0A5J4Q359_9ZZZZ</name>
<evidence type="ECO:0000256" key="4">
    <source>
        <dbReference type="ARBA" id="ARBA00022737"/>
    </source>
</evidence>
<dbReference type="GO" id="GO:0050660">
    <property type="term" value="F:flavin adenine dinucleotide binding"/>
    <property type="evidence" value="ECO:0007669"/>
    <property type="project" value="InterPro"/>
</dbReference>
<dbReference type="InterPro" id="IPR000644">
    <property type="entry name" value="CBS_dom"/>
</dbReference>
<reference evidence="7" key="1">
    <citation type="submission" date="2019-03" db="EMBL/GenBank/DDBJ databases">
        <title>Single cell metagenomics reveals metabolic interactions within the superorganism composed of flagellate Streblomastix strix and complex community of Bacteroidetes bacteria on its surface.</title>
        <authorList>
            <person name="Treitli S.C."/>
            <person name="Kolisko M."/>
            <person name="Husnik F."/>
            <person name="Keeling P."/>
            <person name="Hampl V."/>
        </authorList>
    </citation>
    <scope>NUCLEOTIDE SEQUENCE</scope>
    <source>
        <strain evidence="7">STM</strain>
    </source>
</reference>
<dbReference type="InterPro" id="IPR036318">
    <property type="entry name" value="FAD-bd_PCMH-like_sf"/>
</dbReference>
<dbReference type="GO" id="GO:0005886">
    <property type="term" value="C:plasma membrane"/>
    <property type="evidence" value="ECO:0007669"/>
    <property type="project" value="UniProtKB-SubCell"/>
</dbReference>
<dbReference type="InterPro" id="IPR005170">
    <property type="entry name" value="Transptr-assoc_dom"/>
</dbReference>
<comment type="caution">
    <text evidence="7">The sequence shown here is derived from an EMBL/GenBank/DDBJ whole genome shotgun (WGS) entry which is preliminary data.</text>
</comment>
<keyword evidence="4" id="KW-0677">Repeat</keyword>
<keyword evidence="5" id="KW-0129">CBS domain</keyword>
<comment type="similarity">
    <text evidence="2">Belongs to the UPF0053 family.</text>
</comment>
<comment type="subcellular location">
    <subcellularLocation>
        <location evidence="1">Cell membrane</location>
        <topology evidence="1">Multi-pass membrane protein</topology>
    </subcellularLocation>
</comment>
<evidence type="ECO:0000256" key="1">
    <source>
        <dbReference type="ARBA" id="ARBA00004651"/>
    </source>
</evidence>
<dbReference type="CDD" id="cd04590">
    <property type="entry name" value="CBS_pair_CorC_HlyC_assoc"/>
    <property type="match status" value="1"/>
</dbReference>
<feature type="non-terminal residue" evidence="7">
    <location>
        <position position="1"/>
    </location>
</feature>
<dbReference type="Pfam" id="PF03471">
    <property type="entry name" value="CorC_HlyC"/>
    <property type="match status" value="1"/>
</dbReference>
<dbReference type="SUPFAM" id="SSF54631">
    <property type="entry name" value="CBS-domain pair"/>
    <property type="match status" value="1"/>
</dbReference>
<dbReference type="Pfam" id="PF00571">
    <property type="entry name" value="CBS"/>
    <property type="match status" value="1"/>
</dbReference>